<dbReference type="EC" id="4.1.1.112" evidence="6"/>
<comment type="catalytic activity">
    <reaction evidence="1">
        <text>4-hydroxy-4-methyl-2-oxoglutarate = 2 pyruvate</text>
        <dbReference type="Rhea" id="RHEA:22748"/>
        <dbReference type="ChEBI" id="CHEBI:15361"/>
        <dbReference type="ChEBI" id="CHEBI:58276"/>
        <dbReference type="EC" id="4.1.3.17"/>
    </reaction>
</comment>
<dbReference type="RefSeq" id="WP_345638994.1">
    <property type="nucleotide sequence ID" value="NZ_BAABJQ010000049.1"/>
</dbReference>
<evidence type="ECO:0000256" key="4">
    <source>
        <dbReference type="ARBA" id="ARBA00011233"/>
    </source>
</evidence>
<evidence type="ECO:0000256" key="9">
    <source>
        <dbReference type="ARBA" id="ARBA00029596"/>
    </source>
</evidence>
<dbReference type="Proteomes" id="UP001501570">
    <property type="component" value="Unassembled WGS sequence"/>
</dbReference>
<dbReference type="CDD" id="cd16841">
    <property type="entry name" value="RraA_family"/>
    <property type="match status" value="1"/>
</dbReference>
<evidence type="ECO:0000256" key="3">
    <source>
        <dbReference type="ARBA" id="ARBA00008621"/>
    </source>
</evidence>
<evidence type="ECO:0000256" key="1">
    <source>
        <dbReference type="ARBA" id="ARBA00001342"/>
    </source>
</evidence>
<name>A0ABP9SVB8_9ACTN</name>
<evidence type="ECO:0000313" key="14">
    <source>
        <dbReference type="Proteomes" id="UP001501570"/>
    </source>
</evidence>
<reference evidence="14" key="1">
    <citation type="journal article" date="2019" name="Int. J. Syst. Evol. Microbiol.">
        <title>The Global Catalogue of Microorganisms (GCM) 10K type strain sequencing project: providing services to taxonomists for standard genome sequencing and annotation.</title>
        <authorList>
            <consortium name="The Broad Institute Genomics Platform"/>
            <consortium name="The Broad Institute Genome Sequencing Center for Infectious Disease"/>
            <person name="Wu L."/>
            <person name="Ma J."/>
        </authorList>
    </citation>
    <scope>NUCLEOTIDE SEQUENCE [LARGE SCALE GENOMIC DNA]</scope>
    <source>
        <strain evidence="14">JCM 18304</strain>
    </source>
</reference>
<dbReference type="EC" id="4.1.3.17" evidence="5"/>
<dbReference type="Gene3D" id="3.50.30.40">
    <property type="entry name" value="Ribonuclease E inhibitor RraA/RraA-like"/>
    <property type="match status" value="1"/>
</dbReference>
<protein>
    <recommendedName>
        <fullName evidence="7">Putative 4-hydroxy-4-methyl-2-oxoglutarate aldolase</fullName>
        <ecNumber evidence="6">4.1.1.112</ecNumber>
        <ecNumber evidence="5">4.1.3.17</ecNumber>
    </recommendedName>
    <alternativeName>
        <fullName evidence="11">Oxaloacetate decarboxylase</fullName>
    </alternativeName>
    <alternativeName>
        <fullName evidence="9">Regulator of ribonuclease activity homolog</fullName>
    </alternativeName>
    <alternativeName>
        <fullName evidence="10">RraA-like protein</fullName>
    </alternativeName>
</protein>
<dbReference type="PANTHER" id="PTHR33254">
    <property type="entry name" value="4-HYDROXY-4-METHYL-2-OXOGLUTARATE ALDOLASE 3-RELATED"/>
    <property type="match status" value="1"/>
</dbReference>
<accession>A0ABP9SVB8</accession>
<dbReference type="InterPro" id="IPR005493">
    <property type="entry name" value="RraA/RraA-like"/>
</dbReference>
<dbReference type="Pfam" id="PF03737">
    <property type="entry name" value="RraA-like"/>
    <property type="match status" value="1"/>
</dbReference>
<dbReference type="EMBL" id="BAABJQ010000049">
    <property type="protein sequence ID" value="GAA5201330.1"/>
    <property type="molecule type" value="Genomic_DNA"/>
</dbReference>
<proteinExistence type="inferred from homology"/>
<evidence type="ECO:0000256" key="7">
    <source>
        <dbReference type="ARBA" id="ARBA00016549"/>
    </source>
</evidence>
<evidence type="ECO:0000256" key="5">
    <source>
        <dbReference type="ARBA" id="ARBA00012213"/>
    </source>
</evidence>
<evidence type="ECO:0000256" key="11">
    <source>
        <dbReference type="ARBA" id="ARBA00032305"/>
    </source>
</evidence>
<evidence type="ECO:0000256" key="8">
    <source>
        <dbReference type="ARBA" id="ARBA00025046"/>
    </source>
</evidence>
<dbReference type="PANTHER" id="PTHR33254:SF4">
    <property type="entry name" value="4-HYDROXY-4-METHYL-2-OXOGLUTARATE ALDOLASE 3-RELATED"/>
    <property type="match status" value="1"/>
</dbReference>
<evidence type="ECO:0000313" key="13">
    <source>
        <dbReference type="EMBL" id="GAA5201330.1"/>
    </source>
</evidence>
<sequence>MTTAAASGRAEDARRLHRAALLGASTIHEASGGLGALPTGIRPITSGLTLAGRAVTVSGPAGDNLWLHRGLAMAGPGDVLVASVGGHHEAGYWGELLSWGARSRGLAGVVVDGCVRDSDRLTAIGVPVFARGLCVRGTTKLPDGDGAINGPISIGGVTIAAGDLVVGDGDGVVAIPADRIDEVLRLGTERMEREAQVVFALQQSGSTISLLGLPAQSVAEPSKSDGMVPLHEIR</sequence>
<evidence type="ECO:0000256" key="6">
    <source>
        <dbReference type="ARBA" id="ARBA00012947"/>
    </source>
</evidence>
<gene>
    <name evidence="13" type="ORF">GCM10023322_81110</name>
</gene>
<evidence type="ECO:0000256" key="12">
    <source>
        <dbReference type="ARBA" id="ARBA00047973"/>
    </source>
</evidence>
<comment type="caution">
    <text evidence="13">The sequence shown here is derived from an EMBL/GenBank/DDBJ whole genome shotgun (WGS) entry which is preliminary data.</text>
</comment>
<evidence type="ECO:0000256" key="2">
    <source>
        <dbReference type="ARBA" id="ARBA00001968"/>
    </source>
</evidence>
<keyword evidence="14" id="KW-1185">Reference proteome</keyword>
<dbReference type="SUPFAM" id="SSF89562">
    <property type="entry name" value="RraA-like"/>
    <property type="match status" value="1"/>
</dbReference>
<comment type="similarity">
    <text evidence="3">Belongs to the class II aldolase/RraA-like family.</text>
</comment>
<dbReference type="InterPro" id="IPR036704">
    <property type="entry name" value="RraA/RraA-like_sf"/>
</dbReference>
<comment type="catalytic activity">
    <reaction evidence="12">
        <text>oxaloacetate + H(+) = pyruvate + CO2</text>
        <dbReference type="Rhea" id="RHEA:15641"/>
        <dbReference type="ChEBI" id="CHEBI:15361"/>
        <dbReference type="ChEBI" id="CHEBI:15378"/>
        <dbReference type="ChEBI" id="CHEBI:16452"/>
        <dbReference type="ChEBI" id="CHEBI:16526"/>
        <dbReference type="EC" id="4.1.1.112"/>
    </reaction>
</comment>
<comment type="function">
    <text evidence="8">Catalyzes the aldol cleavage of 4-hydroxy-4-methyl-2-oxoglutarate (HMG) into 2 molecules of pyruvate. Also contains a secondary oxaloacetate (OAA) decarboxylase activity due to the common pyruvate enolate transition state formed following C-C bond cleavage in the retro-aldol and decarboxylation reactions.</text>
</comment>
<comment type="cofactor">
    <cofactor evidence="2">
        <name>a divalent metal cation</name>
        <dbReference type="ChEBI" id="CHEBI:60240"/>
    </cofactor>
</comment>
<comment type="subunit">
    <text evidence="4">Homotrimer.</text>
</comment>
<organism evidence="13 14">
    <name type="scientific">Rugosimonospora acidiphila</name>
    <dbReference type="NCBI Taxonomy" id="556531"/>
    <lineage>
        <taxon>Bacteria</taxon>
        <taxon>Bacillati</taxon>
        <taxon>Actinomycetota</taxon>
        <taxon>Actinomycetes</taxon>
        <taxon>Micromonosporales</taxon>
        <taxon>Micromonosporaceae</taxon>
        <taxon>Rugosimonospora</taxon>
    </lineage>
</organism>
<evidence type="ECO:0000256" key="10">
    <source>
        <dbReference type="ARBA" id="ARBA00030169"/>
    </source>
</evidence>